<dbReference type="GO" id="GO:0005874">
    <property type="term" value="C:microtubule"/>
    <property type="evidence" value="ECO:0007669"/>
    <property type="project" value="UniProtKB-KW"/>
</dbReference>
<keyword evidence="6 10" id="KW-0802">TPR repeat</keyword>
<keyword evidence="8" id="KW-0505">Motor protein</keyword>
<dbReference type="GO" id="GO:0019894">
    <property type="term" value="F:kinesin binding"/>
    <property type="evidence" value="ECO:0007669"/>
    <property type="project" value="TreeGrafter"/>
</dbReference>
<dbReference type="SMART" id="SM00028">
    <property type="entry name" value="TPR"/>
    <property type="match status" value="5"/>
</dbReference>
<sequence>MNVDKWIEALQHPLVLAGFGLFLFAALIKPLFLNNEKLSGTAMERLLHKGMNFAFTLALLAIAGGLLLDWKDGSKAAANKEKNVKISTEGVDVNQTIDGSNISIDAATVMTYGLSKEQYEEQIKKLLNELAAKSQNAATGQRALLEQKLKVVGEKFSDIEKSYKEEIERRKAADDALAQMKGQLPDEQIKQAKLKLEQGETTAAEKAFDAVVEKEGGAVALAAYQSGQLAEGRLDYDKAMIQYKKAVILEEYHTEYLFAAGKMARAMAEYRQAEDWFRRLLKISEQRKYAAELVTALNNLTELYEEQGRYEDAVLLHKRILTIREQKLGKKHPSVAATLKKLAWTYEVLGRYEQAESLYQQAISIMKSKFPGGHPNIDVMQQNYDELKRKMAEQQ</sequence>
<comment type="similarity">
    <text evidence="2">Belongs to the kinesin light chain family.</text>
</comment>
<dbReference type="PANTHER" id="PTHR45783:SF3">
    <property type="entry name" value="KINESIN LIGHT CHAIN"/>
    <property type="match status" value="1"/>
</dbReference>
<keyword evidence="12" id="KW-1133">Transmembrane helix</keyword>
<evidence type="ECO:0000256" key="2">
    <source>
        <dbReference type="ARBA" id="ARBA00009622"/>
    </source>
</evidence>
<keyword evidence="9" id="KW-0206">Cytoskeleton</keyword>
<dbReference type="InterPro" id="IPR019734">
    <property type="entry name" value="TPR_rpt"/>
</dbReference>
<evidence type="ECO:0000256" key="3">
    <source>
        <dbReference type="ARBA" id="ARBA00022490"/>
    </source>
</evidence>
<evidence type="ECO:0000256" key="8">
    <source>
        <dbReference type="ARBA" id="ARBA00023175"/>
    </source>
</evidence>
<keyword evidence="7 11" id="KW-0175">Coiled coil</keyword>
<evidence type="ECO:0000256" key="9">
    <source>
        <dbReference type="ARBA" id="ARBA00023212"/>
    </source>
</evidence>
<keyword evidence="12" id="KW-0472">Membrane</keyword>
<dbReference type="GO" id="GO:0005871">
    <property type="term" value="C:kinesin complex"/>
    <property type="evidence" value="ECO:0007669"/>
    <property type="project" value="InterPro"/>
</dbReference>
<keyword evidence="12" id="KW-0812">Transmembrane</keyword>
<evidence type="ECO:0000256" key="6">
    <source>
        <dbReference type="ARBA" id="ARBA00022803"/>
    </source>
</evidence>
<dbReference type="InterPro" id="IPR011990">
    <property type="entry name" value="TPR-like_helical_dom_sf"/>
</dbReference>
<dbReference type="GO" id="GO:0005737">
    <property type="term" value="C:cytoplasm"/>
    <property type="evidence" value="ECO:0007669"/>
    <property type="project" value="TreeGrafter"/>
</dbReference>
<comment type="subcellular location">
    <subcellularLocation>
        <location evidence="1">Cytoplasm</location>
        <location evidence="1">Cytoskeleton</location>
    </subcellularLocation>
</comment>
<keyword evidence="4" id="KW-0493">Microtubule</keyword>
<dbReference type="Proteomes" id="UP000316238">
    <property type="component" value="Unassembled WGS sequence"/>
</dbReference>
<protein>
    <submittedName>
        <fullName evidence="13">Tetratricopeptide repeat-containing protein</fullName>
    </submittedName>
</protein>
<organism evidence="13 14">
    <name type="scientific">Candidatus Electronema aureum</name>
    <dbReference type="NCBI Taxonomy" id="2005002"/>
    <lineage>
        <taxon>Bacteria</taxon>
        <taxon>Pseudomonadati</taxon>
        <taxon>Thermodesulfobacteriota</taxon>
        <taxon>Desulfobulbia</taxon>
        <taxon>Desulfobulbales</taxon>
        <taxon>Desulfobulbaceae</taxon>
        <taxon>Candidatus Electronema</taxon>
    </lineage>
</organism>
<evidence type="ECO:0000313" key="13">
    <source>
        <dbReference type="EMBL" id="TAA75452.1"/>
    </source>
</evidence>
<dbReference type="GO" id="GO:0007018">
    <property type="term" value="P:microtubule-based movement"/>
    <property type="evidence" value="ECO:0007669"/>
    <property type="project" value="TreeGrafter"/>
</dbReference>
<feature type="transmembrane region" description="Helical" evidence="12">
    <location>
        <begin position="53"/>
        <end position="70"/>
    </location>
</feature>
<accession>A0A521G329</accession>
<feature type="coiled-coil region" evidence="11">
    <location>
        <begin position="109"/>
        <end position="136"/>
    </location>
</feature>
<comment type="caution">
    <text evidence="13">The sequence shown here is derived from an EMBL/GenBank/DDBJ whole genome shotgun (WGS) entry which is preliminary data.</text>
</comment>
<evidence type="ECO:0000256" key="12">
    <source>
        <dbReference type="SAM" id="Phobius"/>
    </source>
</evidence>
<feature type="repeat" description="TPR" evidence="10">
    <location>
        <begin position="336"/>
        <end position="369"/>
    </location>
</feature>
<evidence type="ECO:0000256" key="1">
    <source>
        <dbReference type="ARBA" id="ARBA00004245"/>
    </source>
</evidence>
<proteinExistence type="inferred from homology"/>
<keyword evidence="14" id="KW-1185">Reference proteome</keyword>
<evidence type="ECO:0000256" key="5">
    <source>
        <dbReference type="ARBA" id="ARBA00022737"/>
    </source>
</evidence>
<name>A0A521G329_9BACT</name>
<keyword evidence="5" id="KW-0677">Repeat</keyword>
<evidence type="ECO:0000256" key="4">
    <source>
        <dbReference type="ARBA" id="ARBA00022701"/>
    </source>
</evidence>
<dbReference type="AlphaFoldDB" id="A0A521G329"/>
<dbReference type="SUPFAM" id="SSF48452">
    <property type="entry name" value="TPR-like"/>
    <property type="match status" value="2"/>
</dbReference>
<evidence type="ECO:0000256" key="7">
    <source>
        <dbReference type="ARBA" id="ARBA00023054"/>
    </source>
</evidence>
<dbReference type="Pfam" id="PF13424">
    <property type="entry name" value="TPR_12"/>
    <property type="match status" value="1"/>
</dbReference>
<gene>
    <name evidence="13" type="ORF">CDV28_1067</name>
</gene>
<dbReference type="PROSITE" id="PS50005">
    <property type="entry name" value="TPR"/>
    <property type="match status" value="1"/>
</dbReference>
<feature type="transmembrane region" description="Helical" evidence="12">
    <location>
        <begin position="12"/>
        <end position="33"/>
    </location>
</feature>
<evidence type="ECO:0000313" key="14">
    <source>
        <dbReference type="Proteomes" id="UP000316238"/>
    </source>
</evidence>
<dbReference type="Gene3D" id="1.25.40.10">
    <property type="entry name" value="Tetratricopeptide repeat domain"/>
    <property type="match status" value="1"/>
</dbReference>
<dbReference type="InterPro" id="IPR002151">
    <property type="entry name" value="Kinesin_light"/>
</dbReference>
<dbReference type="PANTHER" id="PTHR45783">
    <property type="entry name" value="KINESIN LIGHT CHAIN"/>
    <property type="match status" value="1"/>
</dbReference>
<keyword evidence="3" id="KW-0963">Cytoplasm</keyword>
<evidence type="ECO:0000256" key="11">
    <source>
        <dbReference type="SAM" id="Coils"/>
    </source>
</evidence>
<reference evidence="13" key="1">
    <citation type="submission" date="2017-07" db="EMBL/GenBank/DDBJ databases">
        <title>The cable genome - Insights into the physiology and evolution of filamentous bacteria capable of sulfide oxidation via long distance electron transfer.</title>
        <authorList>
            <person name="Thorup C."/>
            <person name="Bjerg J.T."/>
            <person name="Schreiber L."/>
            <person name="Nielsen L.P."/>
            <person name="Kjeldsen K.U."/>
            <person name="Boesen T."/>
            <person name="Boggild A."/>
            <person name="Meysman F."/>
            <person name="Geelhoed J."/>
            <person name="Schramm A."/>
        </authorList>
    </citation>
    <scope>NUCLEOTIDE SEQUENCE [LARGE SCALE GENOMIC DNA]</scope>
    <source>
        <strain evidence="13">GS</strain>
    </source>
</reference>
<evidence type="ECO:0000256" key="10">
    <source>
        <dbReference type="PROSITE-ProRule" id="PRU00339"/>
    </source>
</evidence>
<dbReference type="EMBL" id="NQJD01000006">
    <property type="protein sequence ID" value="TAA75452.1"/>
    <property type="molecule type" value="Genomic_DNA"/>
</dbReference>